<evidence type="ECO:0000313" key="2">
    <source>
        <dbReference type="Proteomes" id="UP001172386"/>
    </source>
</evidence>
<comment type="caution">
    <text evidence="1">The sequence shown here is derived from an EMBL/GenBank/DDBJ whole genome shotgun (WGS) entry which is preliminary data.</text>
</comment>
<evidence type="ECO:0000313" key="1">
    <source>
        <dbReference type="EMBL" id="KAJ9659246.1"/>
    </source>
</evidence>
<protein>
    <submittedName>
        <fullName evidence="1">Uncharacterized protein</fullName>
    </submittedName>
</protein>
<accession>A0ACC3ABW5</accession>
<keyword evidence="2" id="KW-1185">Reference proteome</keyword>
<organism evidence="1 2">
    <name type="scientific">Neophaeococcomyces mojaviensis</name>
    <dbReference type="NCBI Taxonomy" id="3383035"/>
    <lineage>
        <taxon>Eukaryota</taxon>
        <taxon>Fungi</taxon>
        <taxon>Dikarya</taxon>
        <taxon>Ascomycota</taxon>
        <taxon>Pezizomycotina</taxon>
        <taxon>Eurotiomycetes</taxon>
        <taxon>Chaetothyriomycetidae</taxon>
        <taxon>Chaetothyriales</taxon>
        <taxon>Chaetothyriales incertae sedis</taxon>
        <taxon>Neophaeococcomyces</taxon>
    </lineage>
</organism>
<sequence length="1126" mass="124942">MATRARDSHADSTSRDKENDPIHGRGSRRQFIPSLVKSPEKQDFFTDTVLDDSDASQPSQHSLIPLPKSTRDRLSHPRKKIQSINPPRAKHRATRSELPPQNAHSKSLARGTSPDGGTGLSTPPSSRDGSTVDSPLGTFSSPPRALTETYERIGQEEDLVANEDDLSDLEDDGPDKEKESRLNGYRSAKQRSAESIRQTTRSGGSTPTNQPPVDKRPPKREDDLTTASILSDPTGMSFVRDLSDRNLQIALTPLVLESAKDRKALEQAWSSKKPIAFGKARRMANDNIDVPDAVPSSPNLPPRRLIPFSKAGRIKLASDLVTRPQHQRTISDMTQQSAHNPQSRDRPANNDNWHDGDFPRDIMPHNPRLQRQNFFPQNHGFPVRKSSNDDEPHLTSSRQNELRKARSESPVISTSQPPPLEQSRQNASMRQLDLRTSFLPTSAHRPVDPEADLTMENDRQSQATSEFDWMQAAAEEPVPTIEHEVGVEANNQIADTQEVLTSPEKSKRFDFDFTGQSFQVSESPPVRGKNMTKDYHRDREIEGVAKQAVATSRLSQLRARESQERLRATSRSPVSEPAESDRYREPPLRSNSLSAERILDTPVVIYKASSTGHTGRRSSTPTVRPSPDRSRSHEVLQRLARGSSSTPRSSTPSERTINGEILDTEEGREYAGQDSAQTDWVPNRQAPSKPEPASKPVQQTPKVVGAWTDTILPDTVKTTKRNGQVMRYNQTPHVSAGGWIDTPAPNGQSVKLEPVLEVTQEVPEELMDGIVTDKASASNNDKTEVAAPGTSVTQAPVIIPPAASESLAKKVLNEAKEKLKAHEQTNGQGPSQIVTSDSPNDTLALGNATIQSLENILDMDQTDITILSRLGDEPLGQTEEEVLDRLGSRLDRLRRSIHDARKGISNLEHRISQPQPGEEALQLPVTTETYVESTVDGQNAPPSTAATRKQDHEQIITASRSIFPLALLKFAVPVPLLFRPPSKNATGIRSRLPQPTLFGWAVLTFWTWYILECTLCEIYSHPQYAAKYTWPLLREPEFPFVLPTMLYRWSHLNFLWPSMVQPVYRFIVGLFRMIGIWLGVTDGFVDGPAGATGTATVMETVMETVYQQAHATGVDIGVDMMNDEFL</sequence>
<name>A0ACC3ABW5_9EURO</name>
<dbReference type="EMBL" id="JAPDRQ010000042">
    <property type="protein sequence ID" value="KAJ9659246.1"/>
    <property type="molecule type" value="Genomic_DNA"/>
</dbReference>
<dbReference type="Proteomes" id="UP001172386">
    <property type="component" value="Unassembled WGS sequence"/>
</dbReference>
<reference evidence="1" key="1">
    <citation type="submission" date="2022-10" db="EMBL/GenBank/DDBJ databases">
        <title>Culturing micro-colonial fungi from biological soil crusts in the Mojave desert and describing Neophaeococcomyces mojavensis, and introducing the new genera and species Taxawa tesnikishii.</title>
        <authorList>
            <person name="Kurbessoian T."/>
            <person name="Stajich J.E."/>
        </authorList>
    </citation>
    <scope>NUCLEOTIDE SEQUENCE</scope>
    <source>
        <strain evidence="1">JES_112</strain>
    </source>
</reference>
<proteinExistence type="predicted"/>
<gene>
    <name evidence="1" type="ORF">H2198_003250</name>
</gene>